<dbReference type="PROSITE" id="PS51677">
    <property type="entry name" value="NODB"/>
    <property type="match status" value="1"/>
</dbReference>
<dbReference type="SUPFAM" id="SSF88713">
    <property type="entry name" value="Glycoside hydrolase/deacetylase"/>
    <property type="match status" value="1"/>
</dbReference>
<dbReference type="InterPro" id="IPR014235">
    <property type="entry name" value="Spore_PdaA"/>
</dbReference>
<proteinExistence type="predicted"/>
<dbReference type="InterPro" id="IPR011330">
    <property type="entry name" value="Glyco_hydro/deAcase_b/a-brl"/>
</dbReference>
<dbReference type="Gene3D" id="3.20.20.370">
    <property type="entry name" value="Glycoside hydrolase/deacetylase"/>
    <property type="match status" value="1"/>
</dbReference>
<dbReference type="GO" id="GO:0005975">
    <property type="term" value="P:carbohydrate metabolic process"/>
    <property type="evidence" value="ECO:0007669"/>
    <property type="project" value="InterPro"/>
</dbReference>
<organism evidence="4 5">
    <name type="scientific">Guopingia tenuis</name>
    <dbReference type="NCBI Taxonomy" id="2763656"/>
    <lineage>
        <taxon>Bacteria</taxon>
        <taxon>Bacillati</taxon>
        <taxon>Bacillota</taxon>
        <taxon>Clostridia</taxon>
        <taxon>Christensenellales</taxon>
        <taxon>Christensenellaceae</taxon>
        <taxon>Guopingia</taxon>
    </lineage>
</organism>
<gene>
    <name evidence="4" type="ORF">H8693_06895</name>
</gene>
<dbReference type="CDD" id="cd10948">
    <property type="entry name" value="CE4_BsPdaA_like"/>
    <property type="match status" value="1"/>
</dbReference>
<evidence type="ECO:0000256" key="1">
    <source>
        <dbReference type="SAM" id="MobiDB-lite"/>
    </source>
</evidence>
<sequence>MKSNLIITSCAVALVFLAVALVALTVQPAVTTVSHTESSSYSWYFKPREDGRQPVVADNAAFLSQYDNVRYLGSPDSQDLFLTFDVGYENGNTEKILDILKEKKVPAAFFVTGHYMESNPDLIKRMEAEGHLVCNHTLNHKDLSAISSQEEFAAEVDGLAAKYKEIVGKEMPKYLRPPEGKYCERMLKIADQEGYTVVFWSFAYKDWLNDEQPDASAAMEKILKRTHPGAVLLLHSNSATNAQILGDVIDKWQANGYTLKSLDDLPAPAAASQVSPSPSSLTAQPAASGT</sequence>
<dbReference type="AlphaFoldDB" id="A0A926DJ13"/>
<dbReference type="Pfam" id="PF01522">
    <property type="entry name" value="Polysacc_deac_1"/>
    <property type="match status" value="1"/>
</dbReference>
<dbReference type="EMBL" id="JACRSS010000003">
    <property type="protein sequence ID" value="MBC8538659.1"/>
    <property type="molecule type" value="Genomic_DNA"/>
</dbReference>
<feature type="region of interest" description="Disordered" evidence="1">
    <location>
        <begin position="268"/>
        <end position="290"/>
    </location>
</feature>
<reference evidence="4" key="1">
    <citation type="submission" date="2020-08" db="EMBL/GenBank/DDBJ databases">
        <title>Genome public.</title>
        <authorList>
            <person name="Liu C."/>
            <person name="Sun Q."/>
        </authorList>
    </citation>
    <scope>NUCLEOTIDE SEQUENCE</scope>
    <source>
        <strain evidence="4">NSJ-63</strain>
    </source>
</reference>
<feature type="domain" description="NodB homology" evidence="3">
    <location>
        <begin position="78"/>
        <end position="260"/>
    </location>
</feature>
<dbReference type="PANTHER" id="PTHR10587">
    <property type="entry name" value="GLYCOSYL TRANSFERASE-RELATED"/>
    <property type="match status" value="1"/>
</dbReference>
<dbReference type="InterPro" id="IPR002509">
    <property type="entry name" value="NODB_dom"/>
</dbReference>
<feature type="compositionally biased region" description="Low complexity" evidence="1">
    <location>
        <begin position="268"/>
        <end position="280"/>
    </location>
</feature>
<dbReference type="PANTHER" id="PTHR10587:SF78">
    <property type="entry name" value="PEPTIDOGLYCAN-N-ACETYLMURAMIC ACID DEACETYLASE PDAA"/>
    <property type="match status" value="1"/>
</dbReference>
<evidence type="ECO:0000256" key="2">
    <source>
        <dbReference type="SAM" id="SignalP"/>
    </source>
</evidence>
<keyword evidence="5" id="KW-1185">Reference proteome</keyword>
<comment type="caution">
    <text evidence="4">The sequence shown here is derived from an EMBL/GenBank/DDBJ whole genome shotgun (WGS) entry which is preliminary data.</text>
</comment>
<protein>
    <submittedName>
        <fullName evidence="4">Polysaccharide deacetylase family protein</fullName>
    </submittedName>
</protein>
<feature type="compositionally biased region" description="Polar residues" evidence="1">
    <location>
        <begin position="281"/>
        <end position="290"/>
    </location>
</feature>
<feature type="chain" id="PRO_5037128252" evidence="2">
    <location>
        <begin position="29"/>
        <end position="290"/>
    </location>
</feature>
<feature type="signal peptide" evidence="2">
    <location>
        <begin position="1"/>
        <end position="28"/>
    </location>
</feature>
<accession>A0A926DJ13</accession>
<dbReference type="GO" id="GO:0016020">
    <property type="term" value="C:membrane"/>
    <property type="evidence" value="ECO:0007669"/>
    <property type="project" value="TreeGrafter"/>
</dbReference>
<dbReference type="RefSeq" id="WP_178621354.1">
    <property type="nucleotide sequence ID" value="NZ_JACRSS010000003.1"/>
</dbReference>
<dbReference type="Proteomes" id="UP000617951">
    <property type="component" value="Unassembled WGS sequence"/>
</dbReference>
<evidence type="ECO:0000259" key="3">
    <source>
        <dbReference type="PROSITE" id="PS51677"/>
    </source>
</evidence>
<evidence type="ECO:0000313" key="4">
    <source>
        <dbReference type="EMBL" id="MBC8538659.1"/>
    </source>
</evidence>
<evidence type="ECO:0000313" key="5">
    <source>
        <dbReference type="Proteomes" id="UP000617951"/>
    </source>
</evidence>
<dbReference type="InterPro" id="IPR050248">
    <property type="entry name" value="Polysacc_deacetylase_ArnD"/>
</dbReference>
<name>A0A926DJ13_9FIRM</name>
<dbReference type="GO" id="GO:0016810">
    <property type="term" value="F:hydrolase activity, acting on carbon-nitrogen (but not peptide) bonds"/>
    <property type="evidence" value="ECO:0007669"/>
    <property type="project" value="InterPro"/>
</dbReference>
<keyword evidence="2" id="KW-0732">Signal</keyword>